<evidence type="ECO:0000256" key="11">
    <source>
        <dbReference type="ARBA" id="ARBA00022884"/>
    </source>
</evidence>
<dbReference type="InterPro" id="IPR005147">
    <property type="entry name" value="tRNA_synthase_B5-dom"/>
</dbReference>
<dbReference type="Pfam" id="PF03483">
    <property type="entry name" value="B3_4"/>
    <property type="match status" value="1"/>
</dbReference>
<evidence type="ECO:0000256" key="5">
    <source>
        <dbReference type="ARBA" id="ARBA00022555"/>
    </source>
</evidence>
<feature type="domain" description="TRNA-binding" evidence="17">
    <location>
        <begin position="39"/>
        <end position="148"/>
    </location>
</feature>
<evidence type="ECO:0000256" key="6">
    <source>
        <dbReference type="ARBA" id="ARBA00022598"/>
    </source>
</evidence>
<organism evidence="20 21">
    <name type="scientific">Candidatus Bealeia paramacronuclearis</name>
    <dbReference type="NCBI Taxonomy" id="1921001"/>
    <lineage>
        <taxon>Bacteria</taxon>
        <taxon>Pseudomonadati</taxon>
        <taxon>Pseudomonadota</taxon>
        <taxon>Alphaproteobacteria</taxon>
        <taxon>Holosporales</taxon>
        <taxon>Holosporaceae</taxon>
        <taxon>Candidatus Bealeia</taxon>
    </lineage>
</organism>
<keyword evidence="5 16" id="KW-0820">tRNA-binding</keyword>
<keyword evidence="8 15" id="KW-0547">Nucleotide-binding</keyword>
<dbReference type="PANTHER" id="PTHR10947:SF0">
    <property type="entry name" value="PHENYLALANINE--TRNA LIGASE BETA SUBUNIT"/>
    <property type="match status" value="1"/>
</dbReference>
<evidence type="ECO:0000256" key="16">
    <source>
        <dbReference type="PROSITE-ProRule" id="PRU00209"/>
    </source>
</evidence>
<dbReference type="Gene3D" id="3.30.930.10">
    <property type="entry name" value="Bira Bifunctional Protein, Domain 2"/>
    <property type="match status" value="1"/>
</dbReference>
<feature type="domain" description="B5" evidence="19">
    <location>
        <begin position="399"/>
        <end position="474"/>
    </location>
</feature>
<comment type="similarity">
    <text evidence="2 15">Belongs to the phenylalanyl-tRNA synthetase beta subunit family. Type 1 subfamily.</text>
</comment>
<dbReference type="InterPro" id="IPR045864">
    <property type="entry name" value="aa-tRNA-synth_II/BPL/LPL"/>
</dbReference>
<feature type="binding site" evidence="15">
    <location>
        <position position="462"/>
    </location>
    <ligand>
        <name>Mg(2+)</name>
        <dbReference type="ChEBI" id="CHEBI:18420"/>
        <note>shared with alpha subunit</note>
    </ligand>
</feature>
<evidence type="ECO:0000256" key="10">
    <source>
        <dbReference type="ARBA" id="ARBA00022842"/>
    </source>
</evidence>
<evidence type="ECO:0000256" key="2">
    <source>
        <dbReference type="ARBA" id="ARBA00008653"/>
    </source>
</evidence>
<feature type="domain" description="FDX-ACB" evidence="18">
    <location>
        <begin position="699"/>
        <end position="792"/>
    </location>
</feature>
<evidence type="ECO:0000256" key="9">
    <source>
        <dbReference type="ARBA" id="ARBA00022840"/>
    </source>
</evidence>
<evidence type="ECO:0000256" key="7">
    <source>
        <dbReference type="ARBA" id="ARBA00022723"/>
    </source>
</evidence>
<dbReference type="Pfam" id="PF01588">
    <property type="entry name" value="tRNA_bind"/>
    <property type="match status" value="1"/>
</dbReference>
<dbReference type="InterPro" id="IPR036690">
    <property type="entry name" value="Fdx_antiC-bd_sf"/>
</dbReference>
<dbReference type="PROSITE" id="PS51447">
    <property type="entry name" value="FDX_ACB"/>
    <property type="match status" value="1"/>
</dbReference>
<evidence type="ECO:0000256" key="14">
    <source>
        <dbReference type="ARBA" id="ARBA00049255"/>
    </source>
</evidence>
<dbReference type="SUPFAM" id="SSF55681">
    <property type="entry name" value="Class II aaRS and biotin synthetases"/>
    <property type="match status" value="1"/>
</dbReference>
<keyword evidence="21" id="KW-1185">Reference proteome</keyword>
<evidence type="ECO:0000313" key="20">
    <source>
        <dbReference type="EMBL" id="WVX67057.1"/>
    </source>
</evidence>
<dbReference type="NCBIfam" id="NF045760">
    <property type="entry name" value="YtpR"/>
    <property type="match status" value="1"/>
</dbReference>
<dbReference type="SMART" id="SM00873">
    <property type="entry name" value="B3_4"/>
    <property type="match status" value="1"/>
</dbReference>
<dbReference type="InterPro" id="IPR005121">
    <property type="entry name" value="Fdx_antiC-bd"/>
</dbReference>
<dbReference type="NCBIfam" id="TIGR00472">
    <property type="entry name" value="pheT_bact"/>
    <property type="match status" value="1"/>
</dbReference>
<keyword evidence="13 15" id="KW-0030">Aminoacyl-tRNA synthetase</keyword>
<evidence type="ECO:0000259" key="17">
    <source>
        <dbReference type="PROSITE" id="PS50886"/>
    </source>
</evidence>
<dbReference type="Proteomes" id="UP001330434">
    <property type="component" value="Chromosome"/>
</dbReference>
<comment type="cofactor">
    <cofactor evidence="15">
        <name>Mg(2+)</name>
        <dbReference type="ChEBI" id="CHEBI:18420"/>
    </cofactor>
    <text evidence="15">Binds 2 magnesium ions per tetramer.</text>
</comment>
<dbReference type="GO" id="GO:0016874">
    <property type="term" value="F:ligase activity"/>
    <property type="evidence" value="ECO:0007669"/>
    <property type="project" value="UniProtKB-KW"/>
</dbReference>
<dbReference type="PROSITE" id="PS50886">
    <property type="entry name" value="TRBD"/>
    <property type="match status" value="1"/>
</dbReference>
<dbReference type="Pfam" id="PF03484">
    <property type="entry name" value="B5"/>
    <property type="match status" value="1"/>
</dbReference>
<dbReference type="SMART" id="SM00874">
    <property type="entry name" value="B5"/>
    <property type="match status" value="1"/>
</dbReference>
<dbReference type="Gene3D" id="3.30.70.380">
    <property type="entry name" value="Ferrodoxin-fold anticodon-binding domain"/>
    <property type="match status" value="1"/>
</dbReference>
<evidence type="ECO:0000256" key="3">
    <source>
        <dbReference type="ARBA" id="ARBA00011209"/>
    </source>
</evidence>
<keyword evidence="10 15" id="KW-0460">Magnesium</keyword>
<keyword evidence="11 16" id="KW-0694">RNA-binding</keyword>
<sequence>MKFTLSWLKTYLKTDASLEEICTTLTNLGLVVDKVEDKSAALKPFKVVKIIEATQHPNADRLKVCRIETGEGEVQVVCGGANARTGIKAVLARPGDKIPSSGQALKLGEIRGVQSQGMLCSLEELLLAETSEGIIEAPEDAAVGAVYAEVLGLNDPFIEIEITPNRGDCLGVYGVARDLAATGIGQLTPPPSPTLSLHDQTSIQTILEDPESCPYFTTRLISDVNNSGQSPEWMLRRLQSIGAKVISPLVDVTNFMAFDQGRPLHVFDADKIKGNLRIGLSQGGESFEALDGNTYTLEDGMIIISDDSGIISLGGIMGGASTAVGSTTTNVLLESAYFDPVRIAMAGRKLGIHSDARYRLERGVDPQTALPGLDYATQMILEISGGKASQAYVAGHNPRVPKVITFEPKRTATLGGLAVDKSESQNILKALGYGIESCDGLFHATPPSWRFDVEIEADLVEDILRVKGYDHISSVPFSSDRTHFPLSASQARSFEVRSLLAGRGLTELITWSFISEPLSKLFGGGLSDLTLTNPISEEMKVMRPSILPNLLEAASKNITRGQAQGAYFEVGPQYQNATDKGQDLMASGLRYGTVSSSNWSTRANPLDLFHTKADAMAVLKSMGVNVGNIQCTRETPAWYHPGRSGVFKQGPNVLAYFGEIHPKILKKFDLKGPVVAFEIFVKAVPLPKSKTKKQKLTLSPYQMVERDFAFIISQDTPADSLRLLAQKADPALVQEVVIFDHFADPKLGEGKVSLGLRVKLQAPDRTLTDEEINVISKRLIDSIHAKTGGTLRQ</sequence>
<dbReference type="SUPFAM" id="SSF56037">
    <property type="entry name" value="PheT/TilS domain"/>
    <property type="match status" value="1"/>
</dbReference>
<dbReference type="InterPro" id="IPR045060">
    <property type="entry name" value="Phe-tRNA-ligase_IIc_bsu"/>
</dbReference>
<dbReference type="SUPFAM" id="SSF54991">
    <property type="entry name" value="Anticodon-binding domain of PheRS"/>
    <property type="match status" value="1"/>
</dbReference>
<dbReference type="InterPro" id="IPR041616">
    <property type="entry name" value="PheRS_beta_core"/>
</dbReference>
<comment type="catalytic activity">
    <reaction evidence="14 15">
        <text>tRNA(Phe) + L-phenylalanine + ATP = L-phenylalanyl-tRNA(Phe) + AMP + diphosphate + H(+)</text>
        <dbReference type="Rhea" id="RHEA:19413"/>
        <dbReference type="Rhea" id="RHEA-COMP:9668"/>
        <dbReference type="Rhea" id="RHEA-COMP:9699"/>
        <dbReference type="ChEBI" id="CHEBI:15378"/>
        <dbReference type="ChEBI" id="CHEBI:30616"/>
        <dbReference type="ChEBI" id="CHEBI:33019"/>
        <dbReference type="ChEBI" id="CHEBI:58095"/>
        <dbReference type="ChEBI" id="CHEBI:78442"/>
        <dbReference type="ChEBI" id="CHEBI:78531"/>
        <dbReference type="ChEBI" id="CHEBI:456215"/>
        <dbReference type="EC" id="6.1.1.20"/>
    </reaction>
</comment>
<dbReference type="CDD" id="cd02796">
    <property type="entry name" value="tRNA_bind_bactPheRS"/>
    <property type="match status" value="1"/>
</dbReference>
<evidence type="ECO:0000259" key="19">
    <source>
        <dbReference type="PROSITE" id="PS51483"/>
    </source>
</evidence>
<dbReference type="InterPro" id="IPR009061">
    <property type="entry name" value="DNA-bd_dom_put_sf"/>
</dbReference>
<evidence type="ECO:0000256" key="13">
    <source>
        <dbReference type="ARBA" id="ARBA00023146"/>
    </source>
</evidence>
<dbReference type="InterPro" id="IPR005146">
    <property type="entry name" value="B3/B4_tRNA-bd"/>
</dbReference>
<dbReference type="RefSeq" id="WP_331255855.1">
    <property type="nucleotide sequence ID" value="NZ_CP133270.1"/>
</dbReference>
<comment type="subunit">
    <text evidence="3 15">Tetramer of two alpha and two beta subunits.</text>
</comment>
<gene>
    <name evidence="15" type="primary">pheT</name>
    <name evidence="20" type="ORF">Bealeia1_01254</name>
</gene>
<evidence type="ECO:0000256" key="4">
    <source>
        <dbReference type="ARBA" id="ARBA00022490"/>
    </source>
</evidence>
<name>A0ABZ2C4B9_9PROT</name>
<dbReference type="SUPFAM" id="SSF50249">
    <property type="entry name" value="Nucleic acid-binding proteins"/>
    <property type="match status" value="1"/>
</dbReference>
<evidence type="ECO:0000256" key="1">
    <source>
        <dbReference type="ARBA" id="ARBA00004496"/>
    </source>
</evidence>
<evidence type="ECO:0000256" key="12">
    <source>
        <dbReference type="ARBA" id="ARBA00022917"/>
    </source>
</evidence>
<keyword evidence="6 15" id="KW-0436">Ligase</keyword>
<dbReference type="InterPro" id="IPR004532">
    <property type="entry name" value="Phe-tRNA-ligase_IIc_bsu_bact"/>
</dbReference>
<dbReference type="EMBL" id="CP133270">
    <property type="protein sequence ID" value="WVX67057.1"/>
    <property type="molecule type" value="Genomic_DNA"/>
</dbReference>
<keyword evidence="9 15" id="KW-0067">ATP-binding</keyword>
<accession>A0ABZ2C4B9</accession>
<dbReference type="CDD" id="cd00769">
    <property type="entry name" value="PheRS_beta_core"/>
    <property type="match status" value="1"/>
</dbReference>
<dbReference type="InterPro" id="IPR012340">
    <property type="entry name" value="NA-bd_OB-fold"/>
</dbReference>
<dbReference type="InterPro" id="IPR020825">
    <property type="entry name" value="Phe-tRNA_synthase-like_B3/B4"/>
</dbReference>
<dbReference type="Gene3D" id="3.50.40.10">
    <property type="entry name" value="Phenylalanyl-trna Synthetase, Chain B, domain 3"/>
    <property type="match status" value="1"/>
</dbReference>
<keyword evidence="12 15" id="KW-0648">Protein biosynthesis</keyword>
<feature type="binding site" evidence="15">
    <location>
        <position position="461"/>
    </location>
    <ligand>
        <name>Mg(2+)</name>
        <dbReference type="ChEBI" id="CHEBI:18420"/>
        <note>shared with alpha subunit</note>
    </ligand>
</feature>
<dbReference type="Gene3D" id="2.40.50.140">
    <property type="entry name" value="Nucleic acid-binding proteins"/>
    <property type="match status" value="1"/>
</dbReference>
<reference evidence="20 21" key="1">
    <citation type="journal article" date="2024" name="Environ. Microbiol.">
        <title>Novel evolutionary insights on the interactions of the Holosporales (Alphaproteobacteria) with eukaryotic hosts from comparative genomics.</title>
        <authorList>
            <person name="Giovannini M."/>
            <person name="Petroni G."/>
            <person name="Castelli M."/>
        </authorList>
    </citation>
    <scope>NUCLEOTIDE SEQUENCE [LARGE SCALE GENOMIC DNA]</scope>
    <source>
        <strain evidence="20 21">US_Bl 15I1</strain>
    </source>
</reference>
<dbReference type="InterPro" id="IPR002547">
    <property type="entry name" value="tRNA-bd_dom"/>
</dbReference>
<keyword evidence="7 15" id="KW-0479">Metal-binding</keyword>
<feature type="binding site" evidence="15">
    <location>
        <position position="458"/>
    </location>
    <ligand>
        <name>Mg(2+)</name>
        <dbReference type="ChEBI" id="CHEBI:18420"/>
        <note>shared with alpha subunit</note>
    </ligand>
</feature>
<dbReference type="Pfam" id="PF17759">
    <property type="entry name" value="tRNA_synthFbeta"/>
    <property type="match status" value="1"/>
</dbReference>
<dbReference type="Gene3D" id="3.30.56.10">
    <property type="match status" value="2"/>
</dbReference>
<dbReference type="Pfam" id="PF03147">
    <property type="entry name" value="FDX-ACB"/>
    <property type="match status" value="1"/>
</dbReference>
<feature type="binding site" evidence="15">
    <location>
        <position position="452"/>
    </location>
    <ligand>
        <name>Mg(2+)</name>
        <dbReference type="ChEBI" id="CHEBI:18420"/>
        <note>shared with alpha subunit</note>
    </ligand>
</feature>
<dbReference type="PROSITE" id="PS51483">
    <property type="entry name" value="B5"/>
    <property type="match status" value="1"/>
</dbReference>
<dbReference type="InterPro" id="IPR033714">
    <property type="entry name" value="tRNA_bind_bactPheRS"/>
</dbReference>
<dbReference type="EC" id="6.1.1.20" evidence="15"/>
<dbReference type="SMART" id="SM00896">
    <property type="entry name" value="FDX-ACB"/>
    <property type="match status" value="1"/>
</dbReference>
<evidence type="ECO:0000259" key="18">
    <source>
        <dbReference type="PROSITE" id="PS51447"/>
    </source>
</evidence>
<dbReference type="PANTHER" id="PTHR10947">
    <property type="entry name" value="PHENYLALANYL-TRNA SYNTHETASE BETA CHAIN AND LEUCINE-RICH REPEAT-CONTAINING PROTEIN 47"/>
    <property type="match status" value="1"/>
</dbReference>
<protein>
    <recommendedName>
        <fullName evidence="15">Phenylalanine--tRNA ligase beta subunit</fullName>
        <ecNumber evidence="15">6.1.1.20</ecNumber>
    </recommendedName>
    <alternativeName>
        <fullName evidence="15">Phenylalanyl-tRNA synthetase beta subunit</fullName>
        <shortName evidence="15">PheRS</shortName>
    </alternativeName>
</protein>
<keyword evidence="4 15" id="KW-0963">Cytoplasm</keyword>
<comment type="subcellular location">
    <subcellularLocation>
        <location evidence="1 15">Cytoplasm</location>
    </subcellularLocation>
</comment>
<dbReference type="SUPFAM" id="SSF46955">
    <property type="entry name" value="Putative DNA-binding domain"/>
    <property type="match status" value="1"/>
</dbReference>
<evidence type="ECO:0000256" key="15">
    <source>
        <dbReference type="HAMAP-Rule" id="MF_00283"/>
    </source>
</evidence>
<evidence type="ECO:0000256" key="8">
    <source>
        <dbReference type="ARBA" id="ARBA00022741"/>
    </source>
</evidence>
<dbReference type="HAMAP" id="MF_00283">
    <property type="entry name" value="Phe_tRNA_synth_beta1"/>
    <property type="match status" value="1"/>
</dbReference>
<evidence type="ECO:0000313" key="21">
    <source>
        <dbReference type="Proteomes" id="UP001330434"/>
    </source>
</evidence>
<proteinExistence type="inferred from homology"/>